<protein>
    <submittedName>
        <fullName evidence="4">LLM class flavin-dependent oxidoreductase</fullName>
    </submittedName>
</protein>
<dbReference type="InterPro" id="IPR050766">
    <property type="entry name" value="Bact_Lucif_Oxidored"/>
</dbReference>
<keyword evidence="2" id="KW-0503">Monooxygenase</keyword>
<name>A0ABP6Q6H7_9ACTN</name>
<dbReference type="PANTHER" id="PTHR30137:SF8">
    <property type="entry name" value="BLR5498 PROTEIN"/>
    <property type="match status" value="1"/>
</dbReference>
<comment type="caution">
    <text evidence="4">The sequence shown here is derived from an EMBL/GenBank/DDBJ whole genome shotgun (WGS) entry which is preliminary data.</text>
</comment>
<evidence type="ECO:0000313" key="4">
    <source>
        <dbReference type="EMBL" id="GAA3206980.1"/>
    </source>
</evidence>
<organism evidence="4 5">
    <name type="scientific">Actinocorallia longicatena</name>
    <dbReference type="NCBI Taxonomy" id="111803"/>
    <lineage>
        <taxon>Bacteria</taxon>
        <taxon>Bacillati</taxon>
        <taxon>Actinomycetota</taxon>
        <taxon>Actinomycetes</taxon>
        <taxon>Streptosporangiales</taxon>
        <taxon>Thermomonosporaceae</taxon>
        <taxon>Actinocorallia</taxon>
    </lineage>
</organism>
<proteinExistence type="predicted"/>
<dbReference type="EMBL" id="BAAAUV010000005">
    <property type="protein sequence ID" value="GAA3206980.1"/>
    <property type="molecule type" value="Genomic_DNA"/>
</dbReference>
<dbReference type="InterPro" id="IPR011251">
    <property type="entry name" value="Luciferase-like_dom"/>
</dbReference>
<keyword evidence="5" id="KW-1185">Reference proteome</keyword>
<dbReference type="Proteomes" id="UP001501237">
    <property type="component" value="Unassembled WGS sequence"/>
</dbReference>
<dbReference type="RefSeq" id="WP_344825943.1">
    <property type="nucleotide sequence ID" value="NZ_BAAAUV010000005.1"/>
</dbReference>
<feature type="domain" description="Luciferase-like" evidence="3">
    <location>
        <begin position="27"/>
        <end position="243"/>
    </location>
</feature>
<sequence>MSPPPRIGLWYDLRNPGPSRRTFTGLYRATLDQIAWAESLGIGSAWFSEHHFADDGYTPSPLVFAAAAAERTTTMRLGTNLVQAPLHDPIRLAEDAATVSLLSEGRFDLGVGLGYRQLEFETFGRTLRHRPSLLTEGIDILRQAWSGEEVHLDGERHQVRGVKVRPIPEQRPRIMVGGIADPAIRRAAAIGDGFLSAVDATIPVYLDEARSLGKEPAVCAAQWAIVADDPEREWARVGDLALYQINTYISWGAFGPPDRVPTYADRDELLAGGLFAIWDPATAAGHITRLLREHPQVEDVHFWAQLPGEDVAGGSARIEVLAHQVLPAVTAALKQP</sequence>
<evidence type="ECO:0000313" key="5">
    <source>
        <dbReference type="Proteomes" id="UP001501237"/>
    </source>
</evidence>
<dbReference type="Pfam" id="PF00296">
    <property type="entry name" value="Bac_luciferase"/>
    <property type="match status" value="1"/>
</dbReference>
<dbReference type="SUPFAM" id="SSF51679">
    <property type="entry name" value="Bacterial luciferase-like"/>
    <property type="match status" value="1"/>
</dbReference>
<evidence type="ECO:0000256" key="2">
    <source>
        <dbReference type="ARBA" id="ARBA00023033"/>
    </source>
</evidence>
<dbReference type="PANTHER" id="PTHR30137">
    <property type="entry name" value="LUCIFERASE-LIKE MONOOXYGENASE"/>
    <property type="match status" value="1"/>
</dbReference>
<evidence type="ECO:0000259" key="3">
    <source>
        <dbReference type="Pfam" id="PF00296"/>
    </source>
</evidence>
<keyword evidence="1" id="KW-0560">Oxidoreductase</keyword>
<dbReference type="Gene3D" id="3.20.20.30">
    <property type="entry name" value="Luciferase-like domain"/>
    <property type="match status" value="1"/>
</dbReference>
<evidence type="ECO:0000256" key="1">
    <source>
        <dbReference type="ARBA" id="ARBA00023002"/>
    </source>
</evidence>
<gene>
    <name evidence="4" type="ORF">GCM10010468_22790</name>
</gene>
<accession>A0ABP6Q6H7</accession>
<reference evidence="5" key="1">
    <citation type="journal article" date="2019" name="Int. J. Syst. Evol. Microbiol.">
        <title>The Global Catalogue of Microorganisms (GCM) 10K type strain sequencing project: providing services to taxonomists for standard genome sequencing and annotation.</title>
        <authorList>
            <consortium name="The Broad Institute Genomics Platform"/>
            <consortium name="The Broad Institute Genome Sequencing Center for Infectious Disease"/>
            <person name="Wu L."/>
            <person name="Ma J."/>
        </authorList>
    </citation>
    <scope>NUCLEOTIDE SEQUENCE [LARGE SCALE GENOMIC DNA]</scope>
    <source>
        <strain evidence="5">JCM 9377</strain>
    </source>
</reference>
<dbReference type="InterPro" id="IPR036661">
    <property type="entry name" value="Luciferase-like_sf"/>
</dbReference>